<keyword evidence="3" id="KW-0456">Lyase</keyword>
<dbReference type="GO" id="GO:0005634">
    <property type="term" value="C:nucleus"/>
    <property type="evidence" value="ECO:0007669"/>
    <property type="project" value="TreeGrafter"/>
</dbReference>
<dbReference type="Pfam" id="PF09749">
    <property type="entry name" value="HVSL"/>
    <property type="match status" value="1"/>
</dbReference>
<keyword evidence="4" id="KW-0539">Nucleus</keyword>
<name>A0A1C7M2D4_GRIFR</name>
<dbReference type="OrthoDB" id="49151at2759"/>
<reference evidence="8 9" key="1">
    <citation type="submission" date="2016-03" db="EMBL/GenBank/DDBJ databases">
        <title>Whole genome sequencing of Grifola frondosa 9006-11.</title>
        <authorList>
            <person name="Min B."/>
            <person name="Park H."/>
            <person name="Kim J.-G."/>
            <person name="Cho H."/>
            <person name="Oh Y.-L."/>
            <person name="Kong W.-S."/>
            <person name="Choi I.-G."/>
        </authorList>
    </citation>
    <scope>NUCLEOTIDE SEQUENCE [LARGE SCALE GENOMIC DNA]</scope>
    <source>
        <strain evidence="8 9">9006-11</strain>
    </source>
</reference>
<dbReference type="EMBL" id="LUGG01000011">
    <property type="protein sequence ID" value="OBZ71110.1"/>
    <property type="molecule type" value="Genomic_DNA"/>
</dbReference>
<evidence type="ECO:0000256" key="4">
    <source>
        <dbReference type="ARBA" id="ARBA00023242"/>
    </source>
</evidence>
<protein>
    <recommendedName>
        <fullName evidence="5">U6 snRNA phosphodiesterase 1</fullName>
    </recommendedName>
    <alternativeName>
        <fullName evidence="6">3'-5' RNA exonuclease USB1</fullName>
    </alternativeName>
</protein>
<evidence type="ECO:0000256" key="1">
    <source>
        <dbReference type="ARBA" id="ARBA00022722"/>
    </source>
</evidence>
<gene>
    <name evidence="8" type="primary">USB1</name>
    <name evidence="8" type="ORF">A0H81_08615</name>
</gene>
<dbReference type="Gene3D" id="3.90.1140.10">
    <property type="entry name" value="Cyclic phosphodiesterase"/>
    <property type="match status" value="1"/>
</dbReference>
<evidence type="ECO:0000313" key="9">
    <source>
        <dbReference type="Proteomes" id="UP000092993"/>
    </source>
</evidence>
<dbReference type="GO" id="GO:0034477">
    <property type="term" value="P:U6 snRNA 3'-end processing"/>
    <property type="evidence" value="ECO:0007669"/>
    <property type="project" value="InterPro"/>
</dbReference>
<evidence type="ECO:0000256" key="6">
    <source>
        <dbReference type="ARBA" id="ARBA00030030"/>
    </source>
</evidence>
<evidence type="ECO:0000256" key="7">
    <source>
        <dbReference type="SAM" id="MobiDB-lite"/>
    </source>
</evidence>
<dbReference type="GO" id="GO:0000175">
    <property type="term" value="F:3'-5'-RNA exonuclease activity"/>
    <property type="evidence" value="ECO:0007669"/>
    <property type="project" value="TreeGrafter"/>
</dbReference>
<evidence type="ECO:0000256" key="2">
    <source>
        <dbReference type="ARBA" id="ARBA00022801"/>
    </source>
</evidence>
<evidence type="ECO:0000256" key="3">
    <source>
        <dbReference type="ARBA" id="ARBA00023239"/>
    </source>
</evidence>
<keyword evidence="9" id="KW-1185">Reference proteome</keyword>
<feature type="region of interest" description="Disordered" evidence="7">
    <location>
        <begin position="212"/>
        <end position="241"/>
    </location>
</feature>
<feature type="compositionally biased region" description="Polar residues" evidence="7">
    <location>
        <begin position="212"/>
        <end position="235"/>
    </location>
</feature>
<comment type="caution">
    <text evidence="8">The sequence shown here is derived from an EMBL/GenBank/DDBJ whole genome shotgun (WGS) entry which is preliminary data.</text>
</comment>
<sequence>MPSPRKLPVLSSSLLPQIPVDDPALHQGRIRTSPHIEGQFAAYVYVPLVLDRRSTLYKLLLSVLRSAKSLVPIIHNIGIPEESQDEAAADSPKDEYELHISLTRPTYLRAHQREDFKRALKAIAASHSGFRASFATFAELTNDEGTRTFLTLEVGAGHEELKALSDALIPMLRSIRQKEFYADPRFHASIAWALLSNPLSEVVLESAPDTPSTARISSSTGAQLLTQPDRIQSGSDLPRSSAGQNMFPTISHFPPSLIPRLKQDFGSTLTSRQVGMFHVEEVCVRIGKEVSKWRLSNWM</sequence>
<dbReference type="Proteomes" id="UP000092993">
    <property type="component" value="Unassembled WGS sequence"/>
</dbReference>
<dbReference type="GO" id="GO:0016829">
    <property type="term" value="F:lyase activity"/>
    <property type="evidence" value="ECO:0007669"/>
    <property type="project" value="UniProtKB-KW"/>
</dbReference>
<keyword evidence="2" id="KW-0378">Hydrolase</keyword>
<dbReference type="PANTHER" id="PTHR13522:SF3">
    <property type="entry name" value="U6 SNRNA PHOSPHODIESTERASE 1"/>
    <property type="match status" value="1"/>
</dbReference>
<accession>A0A1C7M2D4</accession>
<keyword evidence="1" id="KW-0540">Nuclease</keyword>
<evidence type="ECO:0000313" key="8">
    <source>
        <dbReference type="EMBL" id="OBZ71110.1"/>
    </source>
</evidence>
<dbReference type="AlphaFoldDB" id="A0A1C7M2D4"/>
<proteinExistence type="predicted"/>
<organism evidence="8 9">
    <name type="scientific">Grifola frondosa</name>
    <name type="common">Maitake</name>
    <name type="synonym">Polyporus frondosus</name>
    <dbReference type="NCBI Taxonomy" id="5627"/>
    <lineage>
        <taxon>Eukaryota</taxon>
        <taxon>Fungi</taxon>
        <taxon>Dikarya</taxon>
        <taxon>Basidiomycota</taxon>
        <taxon>Agaricomycotina</taxon>
        <taxon>Agaricomycetes</taxon>
        <taxon>Polyporales</taxon>
        <taxon>Grifolaceae</taxon>
        <taxon>Grifola</taxon>
    </lineage>
</organism>
<dbReference type="InterPro" id="IPR027521">
    <property type="entry name" value="Usb1"/>
</dbReference>
<evidence type="ECO:0000256" key="5">
    <source>
        <dbReference type="ARBA" id="ARBA00029543"/>
    </source>
</evidence>
<dbReference type="PANTHER" id="PTHR13522">
    <property type="entry name" value="U6 SNRNA PHOSPHODIESTERASE 1"/>
    <property type="match status" value="1"/>
</dbReference>
<dbReference type="STRING" id="5627.A0A1C7M2D4"/>
<dbReference type="OMA" id="KTVVLQY"/>